<dbReference type="InterPro" id="IPR007110">
    <property type="entry name" value="Ig-like_dom"/>
</dbReference>
<proteinExistence type="predicted"/>
<evidence type="ECO:0000256" key="4">
    <source>
        <dbReference type="ARBA" id="ARBA00023157"/>
    </source>
</evidence>
<feature type="compositionally biased region" description="Gly residues" evidence="7">
    <location>
        <begin position="26"/>
        <end position="39"/>
    </location>
</feature>
<protein>
    <recommendedName>
        <fullName evidence="9">Ig-like domain-containing protein</fullName>
    </recommendedName>
</protein>
<dbReference type="EMBL" id="CM004469">
    <property type="protein sequence ID" value="OCT91343.1"/>
    <property type="molecule type" value="Genomic_DNA"/>
</dbReference>
<evidence type="ECO:0000256" key="6">
    <source>
        <dbReference type="ARBA" id="ARBA00046288"/>
    </source>
</evidence>
<evidence type="ECO:0000256" key="2">
    <source>
        <dbReference type="ARBA" id="ARBA00022989"/>
    </source>
</evidence>
<feature type="region of interest" description="Disordered" evidence="7">
    <location>
        <begin position="450"/>
        <end position="654"/>
    </location>
</feature>
<dbReference type="KEGG" id="xla:108709270"/>
<dbReference type="Proteomes" id="UP000694892">
    <property type="component" value="Chromosome 2S"/>
</dbReference>
<dbReference type="Gene3D" id="2.60.40.10">
    <property type="entry name" value="Immunoglobulins"/>
    <property type="match status" value="1"/>
</dbReference>
<feature type="compositionally biased region" description="Basic and acidic residues" evidence="7">
    <location>
        <begin position="594"/>
        <end position="618"/>
    </location>
</feature>
<feature type="compositionally biased region" description="Basic and acidic residues" evidence="7">
    <location>
        <begin position="492"/>
        <end position="526"/>
    </location>
</feature>
<evidence type="ECO:0000256" key="3">
    <source>
        <dbReference type="ARBA" id="ARBA00023136"/>
    </source>
</evidence>
<keyword evidence="1 8" id="KW-0812">Transmembrane</keyword>
<dbReference type="InterPro" id="IPR008664">
    <property type="entry name" value="LISCH7"/>
</dbReference>
<evidence type="ECO:0000259" key="9">
    <source>
        <dbReference type="PROSITE" id="PS50835"/>
    </source>
</evidence>
<feature type="compositionally biased region" description="Basic residues" evidence="7">
    <location>
        <begin position="573"/>
        <end position="588"/>
    </location>
</feature>
<evidence type="ECO:0000313" key="11">
    <source>
        <dbReference type="Proteomes" id="UP000694892"/>
    </source>
</evidence>
<dbReference type="GO" id="GO:0005886">
    <property type="term" value="C:plasma membrane"/>
    <property type="evidence" value="ECO:0007669"/>
    <property type="project" value="TreeGrafter"/>
</dbReference>
<evidence type="ECO:0000256" key="1">
    <source>
        <dbReference type="ARBA" id="ARBA00022692"/>
    </source>
</evidence>
<comment type="subcellular location">
    <subcellularLocation>
        <location evidence="6">Endomembrane system</location>
        <topology evidence="6">Single-pass type I membrane protein</topology>
    </subcellularLocation>
</comment>
<evidence type="ECO:0000256" key="5">
    <source>
        <dbReference type="ARBA" id="ARBA00023319"/>
    </source>
</evidence>
<reference evidence="11" key="1">
    <citation type="journal article" date="2016" name="Nature">
        <title>Genome evolution in the allotetraploid frog Xenopus laevis.</title>
        <authorList>
            <person name="Session A.M."/>
            <person name="Uno Y."/>
            <person name="Kwon T."/>
            <person name="Chapman J.A."/>
            <person name="Toyoda A."/>
            <person name="Takahashi S."/>
            <person name="Fukui A."/>
            <person name="Hikosaka A."/>
            <person name="Suzuki A."/>
            <person name="Kondo M."/>
            <person name="van Heeringen S.J."/>
            <person name="Quigley I."/>
            <person name="Heinz S."/>
            <person name="Ogino H."/>
            <person name="Ochi H."/>
            <person name="Hellsten U."/>
            <person name="Lyons J.B."/>
            <person name="Simakov O."/>
            <person name="Putnam N."/>
            <person name="Stites J."/>
            <person name="Kuroki Y."/>
            <person name="Tanaka T."/>
            <person name="Michiue T."/>
            <person name="Watanabe M."/>
            <person name="Bogdanovic O."/>
            <person name="Lister R."/>
            <person name="Georgiou G."/>
            <person name="Paranjpe S.S."/>
            <person name="van Kruijsbergen I."/>
            <person name="Shu S."/>
            <person name="Carlson J."/>
            <person name="Kinoshita T."/>
            <person name="Ohta Y."/>
            <person name="Mawaribuchi S."/>
            <person name="Jenkins J."/>
            <person name="Grimwood J."/>
            <person name="Schmutz J."/>
            <person name="Mitros T."/>
            <person name="Mozaffari S.V."/>
            <person name="Suzuki Y."/>
            <person name="Haramoto Y."/>
            <person name="Yamamoto T.S."/>
            <person name="Takagi C."/>
            <person name="Heald R."/>
            <person name="Miller K."/>
            <person name="Haudenschild C."/>
            <person name="Kitzman J."/>
            <person name="Nakayama T."/>
            <person name="Izutsu Y."/>
            <person name="Robert J."/>
            <person name="Fortriede J."/>
            <person name="Burns K."/>
            <person name="Lotay V."/>
            <person name="Karimi K."/>
            <person name="Yasuoka Y."/>
            <person name="Dichmann D.S."/>
            <person name="Flajnik M.F."/>
            <person name="Houston D.W."/>
            <person name="Shendure J."/>
            <person name="DuPasquier L."/>
            <person name="Vize P.D."/>
            <person name="Zorn A.M."/>
            <person name="Ito M."/>
            <person name="Marcotte E.M."/>
            <person name="Wallingford J.B."/>
            <person name="Ito Y."/>
            <person name="Asashima M."/>
            <person name="Ueno N."/>
            <person name="Matsuda Y."/>
            <person name="Veenstra G.J."/>
            <person name="Fujiyama A."/>
            <person name="Harland R.M."/>
            <person name="Taira M."/>
            <person name="Rokhsar D.S."/>
        </authorList>
    </citation>
    <scope>NUCLEOTIDE SEQUENCE [LARGE SCALE GENOMIC DNA]</scope>
    <source>
        <strain evidence="11">J</strain>
    </source>
</reference>
<dbReference type="PROSITE" id="PS50835">
    <property type="entry name" value="IG_LIKE"/>
    <property type="match status" value="1"/>
</dbReference>
<feature type="transmembrane region" description="Helical" evidence="8">
    <location>
        <begin position="271"/>
        <end position="295"/>
    </location>
</feature>
<feature type="compositionally biased region" description="Basic and acidic residues" evidence="7">
    <location>
        <begin position="537"/>
        <end position="572"/>
    </location>
</feature>
<keyword evidence="5" id="KW-0393">Immunoglobulin domain</keyword>
<feature type="region of interest" description="Disordered" evidence="7">
    <location>
        <begin position="17"/>
        <end position="58"/>
    </location>
</feature>
<keyword evidence="4" id="KW-1015">Disulfide bond</keyword>
<dbReference type="PANTHER" id="PTHR15923:SF3">
    <property type="entry name" value="IMMUNOGLOBULIN-LIKE DOMAIN-CONTAINING RECEPTOR 1"/>
    <property type="match status" value="1"/>
</dbReference>
<feature type="compositionally biased region" description="Basic and acidic residues" evidence="7">
    <location>
        <begin position="471"/>
        <end position="481"/>
    </location>
</feature>
<name>A0A974DG66_XENLA</name>
<sequence>MEGSRLQIHGVVGAGDAGSCSAVRTGGEGEGGGGRGGSDGSVTGRRRGNQSHQCGSYRGRGGSFGKVPGVSLGICCTWHRGQEGRSGVPGTGRRRRKSGVLGERAHLPGPGTMIPRALLLLSAWMVSGGRTLLVTVQDTQRYTMLFSSIILKCDYSTSAQIQDVAVTWRFKSFCKDPIFDYYSAAYQASLSLSQDPANDCNDNQREVRIVIQKRAQNEPVLGVDYRQRKITIQNKADLVISEVMWWDHGVYFCSVEAQGDTSGDPDKEVKLVVLHWLTVLFIILGAFLLFLLIGICWCQCCPHCCCCYVRCPCCPTRCCCPEKALARHRYMKEMESMNPWIMDKPYYAGADRNSQHSSYQLNPLLQRDLSIQSSLPMPAPMSFSPSNNKVLDFLETEIKNLNTAQPLMSAPHYGGASHHPSMLSSLSEVGVREVERRVIQLPPLVEHIVSSHCSSNSSQQRRHMGSWDPLEGDRRRNRQLEDSISNESNWRAQERQHSDRSSGHRRDPPSNRRPRRDVSPPRRYDDSYSDESTYNDPRGRSNPRSDRARPTERRRSPERGDQGRRGSPDRYSRSQRHRRSYSPPHRRNSWSSEDEAHHNQGRRGRCDRSDEWPEDKPPSYKSIDICAGKAPTQRPGALRQSDQASSRSGRSMVI</sequence>
<dbReference type="OMA" id="TRCCCNQ"/>
<dbReference type="InterPro" id="IPR013783">
    <property type="entry name" value="Ig-like_fold"/>
</dbReference>
<dbReference type="PANTHER" id="PTHR15923">
    <property type="entry name" value="TRANSMEMBRANE AND IMMUNOGLOBULIN DOMAIN-CONTAINING PROTEIN"/>
    <property type="match status" value="1"/>
</dbReference>
<dbReference type="OrthoDB" id="9944507at2759"/>
<feature type="region of interest" description="Disordered" evidence="7">
    <location>
        <begin position="83"/>
        <end position="107"/>
    </location>
</feature>
<dbReference type="InterPro" id="IPR051874">
    <property type="entry name" value="Ig-like_domain-LISCH7"/>
</dbReference>
<dbReference type="GO" id="GO:0012505">
    <property type="term" value="C:endomembrane system"/>
    <property type="evidence" value="ECO:0007669"/>
    <property type="project" value="UniProtKB-SubCell"/>
</dbReference>
<keyword evidence="2 8" id="KW-1133">Transmembrane helix</keyword>
<dbReference type="GO" id="GO:0070506">
    <property type="term" value="F:high-density lipoprotein particle receptor activity"/>
    <property type="evidence" value="ECO:0007669"/>
    <property type="project" value="TreeGrafter"/>
</dbReference>
<evidence type="ECO:0000256" key="7">
    <source>
        <dbReference type="SAM" id="MobiDB-lite"/>
    </source>
</evidence>
<dbReference type="Pfam" id="PF05624">
    <property type="entry name" value="LSR"/>
    <property type="match status" value="1"/>
</dbReference>
<gene>
    <name evidence="10" type="ORF">XELAEV_18014394mg</name>
</gene>
<feature type="compositionally biased region" description="Polar residues" evidence="7">
    <location>
        <begin position="482"/>
        <end position="491"/>
    </location>
</feature>
<feature type="compositionally biased region" description="Polar residues" evidence="7">
    <location>
        <begin position="640"/>
        <end position="654"/>
    </location>
</feature>
<dbReference type="AlphaFoldDB" id="A0A974DG66"/>
<feature type="domain" description="Ig-like" evidence="9">
    <location>
        <begin position="115"/>
        <end position="270"/>
    </location>
</feature>
<accession>A0A974DG66</accession>
<evidence type="ECO:0000256" key="8">
    <source>
        <dbReference type="SAM" id="Phobius"/>
    </source>
</evidence>
<evidence type="ECO:0000313" key="10">
    <source>
        <dbReference type="EMBL" id="OCT91343.1"/>
    </source>
</evidence>
<organism evidence="10 11">
    <name type="scientific">Xenopus laevis</name>
    <name type="common">African clawed frog</name>
    <dbReference type="NCBI Taxonomy" id="8355"/>
    <lineage>
        <taxon>Eukaryota</taxon>
        <taxon>Metazoa</taxon>
        <taxon>Chordata</taxon>
        <taxon>Craniata</taxon>
        <taxon>Vertebrata</taxon>
        <taxon>Euteleostomi</taxon>
        <taxon>Amphibia</taxon>
        <taxon>Batrachia</taxon>
        <taxon>Anura</taxon>
        <taxon>Pipoidea</taxon>
        <taxon>Pipidae</taxon>
        <taxon>Xenopodinae</taxon>
        <taxon>Xenopus</taxon>
        <taxon>Xenopus</taxon>
    </lineage>
</organism>
<keyword evidence="3 8" id="KW-0472">Membrane</keyword>